<evidence type="ECO:0000313" key="2">
    <source>
        <dbReference type="Proteomes" id="UP001437256"/>
    </source>
</evidence>
<dbReference type="Proteomes" id="UP001437256">
    <property type="component" value="Unassembled WGS sequence"/>
</dbReference>
<organism evidence="1 2">
    <name type="scientific">Marasmius tenuissimus</name>
    <dbReference type="NCBI Taxonomy" id="585030"/>
    <lineage>
        <taxon>Eukaryota</taxon>
        <taxon>Fungi</taxon>
        <taxon>Dikarya</taxon>
        <taxon>Basidiomycota</taxon>
        <taxon>Agaricomycotina</taxon>
        <taxon>Agaricomycetes</taxon>
        <taxon>Agaricomycetidae</taxon>
        <taxon>Agaricales</taxon>
        <taxon>Marasmiineae</taxon>
        <taxon>Marasmiaceae</taxon>
        <taxon>Marasmius</taxon>
    </lineage>
</organism>
<dbReference type="EMBL" id="JBBXMP010000019">
    <property type="protein sequence ID" value="KAL0068250.1"/>
    <property type="molecule type" value="Genomic_DNA"/>
</dbReference>
<sequence>MENSRRWRHLDVDLKSRYDLYSRITSTGDLRFPLLQSLRILVNVLGAVNSQPDPETSLPPAATWTASALTGASLLIFAPSGFESIPVLPWSQLTDLAISIATSTGFNEIITSLARLERCHLQLGSQFIAVAQTARLAPSLRRLEIAGPLPNVVDGLSCLVCDGLVELGLNPPSVSTIPHLTARRLLESVSQLQDRSSCQLQRLYIPITLFSFPESVHVADSLSTVQALHLRIEHRTGAREAIRTIKTSDILRNLKELYLIVHKGGIGPGEAFDSLLSEIVDMVEVRRASPEQSSQCKQLQCLEIDTIKYGGRPNACLPVNREVAERLLTLERGGLTLLGRIADGEWRPQHPASSHWDLEANKRRWARFGHCNWLIN</sequence>
<name>A0ABR3A2R7_9AGAR</name>
<keyword evidence="2" id="KW-1185">Reference proteome</keyword>
<reference evidence="1 2" key="1">
    <citation type="submission" date="2024-05" db="EMBL/GenBank/DDBJ databases">
        <title>A draft genome resource for the thread blight pathogen Marasmius tenuissimus strain MS-2.</title>
        <authorList>
            <person name="Yulfo-Soto G.E."/>
            <person name="Baruah I.K."/>
            <person name="Amoako-Attah I."/>
            <person name="Bukari Y."/>
            <person name="Meinhardt L.W."/>
            <person name="Bailey B.A."/>
            <person name="Cohen S.P."/>
        </authorList>
    </citation>
    <scope>NUCLEOTIDE SEQUENCE [LARGE SCALE GENOMIC DNA]</scope>
    <source>
        <strain evidence="1 2">MS-2</strain>
    </source>
</reference>
<comment type="caution">
    <text evidence="1">The sequence shown here is derived from an EMBL/GenBank/DDBJ whole genome shotgun (WGS) entry which is preliminary data.</text>
</comment>
<proteinExistence type="predicted"/>
<protein>
    <submittedName>
        <fullName evidence="1">Uncharacterized protein</fullName>
    </submittedName>
</protein>
<evidence type="ECO:0000313" key="1">
    <source>
        <dbReference type="EMBL" id="KAL0068250.1"/>
    </source>
</evidence>
<accession>A0ABR3A2R7</accession>
<gene>
    <name evidence="1" type="ORF">AAF712_004635</name>
</gene>